<accession>A0ABN8LXH2</accession>
<feature type="region of interest" description="Disordered" evidence="1">
    <location>
        <begin position="1"/>
        <end position="53"/>
    </location>
</feature>
<feature type="region of interest" description="Disordered" evidence="1">
    <location>
        <begin position="138"/>
        <end position="177"/>
    </location>
</feature>
<feature type="compositionally biased region" description="Polar residues" evidence="1">
    <location>
        <begin position="12"/>
        <end position="27"/>
    </location>
</feature>
<organism evidence="2 3">
    <name type="scientific">Porites evermanni</name>
    <dbReference type="NCBI Taxonomy" id="104178"/>
    <lineage>
        <taxon>Eukaryota</taxon>
        <taxon>Metazoa</taxon>
        <taxon>Cnidaria</taxon>
        <taxon>Anthozoa</taxon>
        <taxon>Hexacorallia</taxon>
        <taxon>Scleractinia</taxon>
        <taxon>Fungiina</taxon>
        <taxon>Poritidae</taxon>
        <taxon>Porites</taxon>
    </lineage>
</organism>
<proteinExistence type="predicted"/>
<feature type="compositionally biased region" description="Basic and acidic residues" evidence="1">
    <location>
        <begin position="1"/>
        <end position="11"/>
    </location>
</feature>
<protein>
    <submittedName>
        <fullName evidence="2">Uncharacterized protein</fullName>
    </submittedName>
</protein>
<evidence type="ECO:0000256" key="1">
    <source>
        <dbReference type="SAM" id="MobiDB-lite"/>
    </source>
</evidence>
<feature type="compositionally biased region" description="Basic and acidic residues" evidence="1">
    <location>
        <begin position="44"/>
        <end position="53"/>
    </location>
</feature>
<gene>
    <name evidence="2" type="ORF">PEVE_00008807</name>
</gene>
<dbReference type="Proteomes" id="UP001159427">
    <property type="component" value="Unassembled WGS sequence"/>
</dbReference>
<feature type="compositionally biased region" description="Basic residues" evidence="1">
    <location>
        <begin position="151"/>
        <end position="163"/>
    </location>
</feature>
<dbReference type="EMBL" id="CALNXI010000160">
    <property type="protein sequence ID" value="CAH3020826.1"/>
    <property type="molecule type" value="Genomic_DNA"/>
</dbReference>
<reference evidence="2 3" key="1">
    <citation type="submission" date="2022-05" db="EMBL/GenBank/DDBJ databases">
        <authorList>
            <consortium name="Genoscope - CEA"/>
            <person name="William W."/>
        </authorList>
    </citation>
    <scope>NUCLEOTIDE SEQUENCE [LARGE SCALE GENOMIC DNA]</scope>
</reference>
<evidence type="ECO:0000313" key="3">
    <source>
        <dbReference type="Proteomes" id="UP001159427"/>
    </source>
</evidence>
<comment type="caution">
    <text evidence="2">The sequence shown here is derived from an EMBL/GenBank/DDBJ whole genome shotgun (WGS) entry which is preliminary data.</text>
</comment>
<keyword evidence="3" id="KW-1185">Reference proteome</keyword>
<feature type="compositionally biased region" description="Basic and acidic residues" evidence="1">
    <location>
        <begin position="28"/>
        <end position="37"/>
    </location>
</feature>
<sequence length="177" mass="20229">MKSQSRHEKQKACTSSNIEQKQQQGQETPRDEHEKPAKTAANSDAKKACQDGKKRCSIHEKIKSSNQSIVKLKSHLEKGTCPKTLRYNARAIITPDEAFKNEIGSIRKKAEQALVGALVKYHHRHAERLTNKLLKFEQYKSRRNTETNQTSHKKTQSPARKKTVNKDDNVNELAEEL</sequence>
<evidence type="ECO:0000313" key="2">
    <source>
        <dbReference type="EMBL" id="CAH3020826.1"/>
    </source>
</evidence>
<name>A0ABN8LXH2_9CNID</name>